<keyword evidence="3" id="KW-1185">Reference proteome</keyword>
<dbReference type="InterPro" id="IPR036390">
    <property type="entry name" value="WH_DNA-bd_sf"/>
</dbReference>
<sequence length="129" mass="13193">MSSADENSEGSGVQRFLEDISSDFGLVNFDGKSLAKGGDCKADVQADVDRVCKAALERRSGSGLGMLLATDVFCLVNRARGTALVSPEEVMGALRASSRAGGPLRLRELGATGAIAVSLSRTTSGRGGG</sequence>
<evidence type="ECO:0000256" key="1">
    <source>
        <dbReference type="RuleBase" id="RU367095"/>
    </source>
</evidence>
<organism evidence="2 3">
    <name type="scientific">Prorocentrum cordatum</name>
    <dbReference type="NCBI Taxonomy" id="2364126"/>
    <lineage>
        <taxon>Eukaryota</taxon>
        <taxon>Sar</taxon>
        <taxon>Alveolata</taxon>
        <taxon>Dinophyceae</taxon>
        <taxon>Prorocentrales</taxon>
        <taxon>Prorocentraceae</taxon>
        <taxon>Prorocentrum</taxon>
    </lineage>
</organism>
<name>A0ABN9VU78_9DINO</name>
<reference evidence="2" key="1">
    <citation type="submission" date="2023-10" db="EMBL/GenBank/DDBJ databases">
        <authorList>
            <person name="Chen Y."/>
            <person name="Shah S."/>
            <person name="Dougan E. K."/>
            <person name="Thang M."/>
            <person name="Chan C."/>
        </authorList>
    </citation>
    <scope>NUCLEOTIDE SEQUENCE [LARGE SCALE GENOMIC DNA]</scope>
</reference>
<gene>
    <name evidence="2" type="ORF">PCOR1329_LOCUS60444</name>
</gene>
<dbReference type="InterPro" id="IPR036388">
    <property type="entry name" value="WH-like_DNA-bd_sf"/>
</dbReference>
<comment type="caution">
    <text evidence="2">The sequence shown here is derived from an EMBL/GenBank/DDBJ whole genome shotgun (WGS) entry which is preliminary data.</text>
</comment>
<evidence type="ECO:0000313" key="2">
    <source>
        <dbReference type="EMBL" id="CAK0875894.1"/>
    </source>
</evidence>
<comment type="similarity">
    <text evidence="1">Belongs to the VPS36 family.</text>
</comment>
<dbReference type="EMBL" id="CAUYUJ010017571">
    <property type="protein sequence ID" value="CAK0875894.1"/>
    <property type="molecule type" value="Genomic_DNA"/>
</dbReference>
<keyword evidence="1" id="KW-0967">Endosome</keyword>
<comment type="subunit">
    <text evidence="1">Component of the endosomal sorting complex required for transport II (ESCRT-II).</text>
</comment>
<dbReference type="Gene3D" id="1.10.10.10">
    <property type="entry name" value="Winged helix-like DNA-binding domain superfamily/Winged helix DNA-binding domain"/>
    <property type="match status" value="1"/>
</dbReference>
<dbReference type="PANTHER" id="PTHR13128">
    <property type="entry name" value="VACUOLAR PROTEIN-SORTING-ASSOCIATED PROTEIN 36"/>
    <property type="match status" value="1"/>
</dbReference>
<dbReference type="SUPFAM" id="SSF46785">
    <property type="entry name" value="Winged helix' DNA-binding domain"/>
    <property type="match status" value="1"/>
</dbReference>
<keyword evidence="1" id="KW-0813">Transport</keyword>
<comment type="subcellular location">
    <subcellularLocation>
        <location evidence="1">Cytoplasm</location>
    </subcellularLocation>
    <subcellularLocation>
        <location evidence="1">Endosome</location>
    </subcellularLocation>
</comment>
<keyword evidence="1" id="KW-0963">Cytoplasm</keyword>
<evidence type="ECO:0000313" key="3">
    <source>
        <dbReference type="Proteomes" id="UP001189429"/>
    </source>
</evidence>
<protein>
    <recommendedName>
        <fullName evidence="1">Vacuolar protein-sorting-associated protein 36</fullName>
    </recommendedName>
    <alternativeName>
        <fullName evidence="1">ESCRT-II complex subunit VPS36</fullName>
    </alternativeName>
</protein>
<dbReference type="PANTHER" id="PTHR13128:SF12">
    <property type="entry name" value="VACUOLAR PROTEIN-SORTING-ASSOCIATED PROTEIN 36"/>
    <property type="match status" value="1"/>
</dbReference>
<keyword evidence="1" id="KW-0653">Protein transport</keyword>
<dbReference type="Proteomes" id="UP001189429">
    <property type="component" value="Unassembled WGS sequence"/>
</dbReference>
<comment type="function">
    <text evidence="1">Component of the ESCRT-II complex (endosomal sorting complex required for transport II), which is required for multivesicular body (MVB) formation and sorting of endosomal cargo proteins into MVBs.</text>
</comment>
<dbReference type="InterPro" id="IPR037855">
    <property type="entry name" value="Vps36"/>
</dbReference>
<accession>A0ABN9VU78</accession>
<proteinExistence type="inferred from homology"/>